<comment type="caution">
    <text evidence="3">The sequence shown here is derived from an EMBL/GenBank/DDBJ whole genome shotgun (WGS) entry which is preliminary data.</text>
</comment>
<sequence>MMLRYSLNLPNEAKAVEGAIKNAIDGSLQTKNMGGNSSTTEAGDEVFEELVKVLKA</sequence>
<dbReference type="InterPro" id="IPR024084">
    <property type="entry name" value="IsoPropMal-DH-like_dom"/>
</dbReference>
<name>A0A2K0SW51_9HYPO</name>
<reference evidence="3 4" key="1">
    <citation type="submission" date="2017-02" db="EMBL/GenBank/DDBJ databases">
        <title>Genomes of Trichoderma spp. with biocontrol activity.</title>
        <authorList>
            <person name="Gardiner D."/>
            <person name="Kazan K."/>
            <person name="Vos C."/>
            <person name="Harvey P."/>
        </authorList>
    </citation>
    <scope>NUCLEOTIDE SEQUENCE [LARGE SCALE GENOMIC DNA]</scope>
    <source>
        <strain evidence="3 4">A5MH</strain>
    </source>
</reference>
<evidence type="ECO:0000256" key="1">
    <source>
        <dbReference type="ARBA" id="ARBA00007769"/>
    </source>
</evidence>
<organism evidence="3 4">
    <name type="scientific">Trichoderma gamsii</name>
    <dbReference type="NCBI Taxonomy" id="398673"/>
    <lineage>
        <taxon>Eukaryota</taxon>
        <taxon>Fungi</taxon>
        <taxon>Dikarya</taxon>
        <taxon>Ascomycota</taxon>
        <taxon>Pezizomycotina</taxon>
        <taxon>Sordariomycetes</taxon>
        <taxon>Hypocreomycetidae</taxon>
        <taxon>Hypocreales</taxon>
        <taxon>Hypocreaceae</taxon>
        <taxon>Trichoderma</taxon>
    </lineage>
</organism>
<feature type="domain" description="Isopropylmalate dehydrogenase-like" evidence="2">
    <location>
        <begin position="1"/>
        <end position="46"/>
    </location>
</feature>
<protein>
    <recommendedName>
        <fullName evidence="2">Isopropylmalate dehydrogenase-like domain-containing protein</fullName>
    </recommendedName>
</protein>
<dbReference type="Pfam" id="PF00180">
    <property type="entry name" value="Iso_dh"/>
    <property type="match status" value="1"/>
</dbReference>
<dbReference type="EMBL" id="MTYH01000143">
    <property type="protein sequence ID" value="PNP37484.1"/>
    <property type="molecule type" value="Genomic_DNA"/>
</dbReference>
<comment type="similarity">
    <text evidence="1">Belongs to the isocitrate and isopropylmalate dehydrogenases family.</text>
</comment>
<dbReference type="SUPFAM" id="SSF53659">
    <property type="entry name" value="Isocitrate/Isopropylmalate dehydrogenase-like"/>
    <property type="match status" value="1"/>
</dbReference>
<gene>
    <name evidence="3" type="ORF">TGAMA5MH_10587</name>
</gene>
<accession>A0A2K0SW51</accession>
<evidence type="ECO:0000259" key="2">
    <source>
        <dbReference type="Pfam" id="PF00180"/>
    </source>
</evidence>
<proteinExistence type="inferred from homology"/>
<dbReference type="Gene3D" id="3.40.718.10">
    <property type="entry name" value="Isopropylmalate Dehydrogenase"/>
    <property type="match status" value="1"/>
</dbReference>
<dbReference type="Proteomes" id="UP000236546">
    <property type="component" value="Unassembled WGS sequence"/>
</dbReference>
<dbReference type="OrthoDB" id="419183at2759"/>
<evidence type="ECO:0000313" key="4">
    <source>
        <dbReference type="Proteomes" id="UP000236546"/>
    </source>
</evidence>
<evidence type="ECO:0000313" key="3">
    <source>
        <dbReference type="EMBL" id="PNP37484.1"/>
    </source>
</evidence>
<dbReference type="AlphaFoldDB" id="A0A2K0SW51"/>